<evidence type="ECO:0008006" key="4">
    <source>
        <dbReference type="Google" id="ProtNLM"/>
    </source>
</evidence>
<dbReference type="InterPro" id="IPR009780">
    <property type="entry name" value="DUF1344"/>
</dbReference>
<evidence type="ECO:0000313" key="2">
    <source>
        <dbReference type="EMBL" id="PZQ99362.1"/>
    </source>
</evidence>
<dbReference type="AlphaFoldDB" id="A0A2W5SES1"/>
<sequence length="85" mass="9083">MRSFILPVAVIATLGFGQLAMANTITTGVVKSIDQKTMMLTLDNGASYQLPKGFKADSLKVGEKVAVNWVMQGQMHDATSVLPAK</sequence>
<proteinExistence type="predicted"/>
<gene>
    <name evidence="2" type="ORF">DI533_01365</name>
</gene>
<evidence type="ECO:0000256" key="1">
    <source>
        <dbReference type="SAM" id="SignalP"/>
    </source>
</evidence>
<accession>A0A2W5SES1</accession>
<name>A0A2W5SES1_CERSP</name>
<feature type="signal peptide" evidence="1">
    <location>
        <begin position="1"/>
        <end position="22"/>
    </location>
</feature>
<comment type="caution">
    <text evidence="2">The sequence shown here is derived from an EMBL/GenBank/DDBJ whole genome shotgun (WGS) entry which is preliminary data.</text>
</comment>
<dbReference type="Proteomes" id="UP000248975">
    <property type="component" value="Unassembled WGS sequence"/>
</dbReference>
<feature type="chain" id="PRO_5015905061" description="DUF1344 domain-containing protein" evidence="1">
    <location>
        <begin position="23"/>
        <end position="85"/>
    </location>
</feature>
<evidence type="ECO:0000313" key="3">
    <source>
        <dbReference type="Proteomes" id="UP000248975"/>
    </source>
</evidence>
<protein>
    <recommendedName>
        <fullName evidence="4">DUF1344 domain-containing protein</fullName>
    </recommendedName>
</protein>
<dbReference type="Pfam" id="PF07076">
    <property type="entry name" value="DUF1344"/>
    <property type="match status" value="1"/>
</dbReference>
<reference evidence="2 3" key="1">
    <citation type="submission" date="2017-08" db="EMBL/GenBank/DDBJ databases">
        <title>Infants hospitalized years apart are colonized by the same room-sourced microbial strains.</title>
        <authorList>
            <person name="Brooks B."/>
            <person name="Olm M.R."/>
            <person name="Firek B.A."/>
            <person name="Baker R."/>
            <person name="Thomas B.C."/>
            <person name="Morowitz M.J."/>
            <person name="Banfield J.F."/>
        </authorList>
    </citation>
    <scope>NUCLEOTIDE SEQUENCE [LARGE SCALE GENOMIC DNA]</scope>
    <source>
        <strain evidence="2">S2_003_000_R2_11</strain>
    </source>
</reference>
<dbReference type="EMBL" id="QFQS01000001">
    <property type="protein sequence ID" value="PZQ99362.1"/>
    <property type="molecule type" value="Genomic_DNA"/>
</dbReference>
<keyword evidence="1" id="KW-0732">Signal</keyword>
<organism evidence="2 3">
    <name type="scientific">Cereibacter sphaeroides</name>
    <name type="common">Rhodobacter sphaeroides</name>
    <dbReference type="NCBI Taxonomy" id="1063"/>
    <lineage>
        <taxon>Bacteria</taxon>
        <taxon>Pseudomonadati</taxon>
        <taxon>Pseudomonadota</taxon>
        <taxon>Alphaproteobacteria</taxon>
        <taxon>Rhodobacterales</taxon>
        <taxon>Paracoccaceae</taxon>
        <taxon>Cereibacter</taxon>
    </lineage>
</organism>